<evidence type="ECO:0000256" key="5">
    <source>
        <dbReference type="ARBA" id="ARBA00022692"/>
    </source>
</evidence>
<comment type="similarity">
    <text evidence="2 8">Belongs to the prokaryotic riboflavin transporter (P-RFT) (TC 2.A.87) family.</text>
</comment>
<name>A0A1G9CMJ5_9BACL</name>
<dbReference type="RefSeq" id="WP_092984918.1">
    <property type="nucleotide sequence ID" value="NZ_FNFY01000004.1"/>
</dbReference>
<dbReference type="OrthoDB" id="9809216at2"/>
<keyword evidence="3 8" id="KW-0813">Transport</keyword>
<keyword evidence="11" id="KW-1185">Reference proteome</keyword>
<evidence type="ECO:0000256" key="9">
    <source>
        <dbReference type="SAM" id="Phobius"/>
    </source>
</evidence>
<accession>A0A1G9CMJ5</accession>
<evidence type="ECO:0000256" key="1">
    <source>
        <dbReference type="ARBA" id="ARBA00004651"/>
    </source>
</evidence>
<evidence type="ECO:0000313" key="11">
    <source>
        <dbReference type="Proteomes" id="UP000199008"/>
    </source>
</evidence>
<evidence type="ECO:0000256" key="6">
    <source>
        <dbReference type="ARBA" id="ARBA00022989"/>
    </source>
</evidence>
<keyword evidence="5 9" id="KW-0812">Transmembrane</keyword>
<comment type="function">
    <text evidence="8">Probably a riboflavin-binding protein that interacts with the energy-coupling factor (ECF) ABC-transporter complex.</text>
</comment>
<dbReference type="PIRSF" id="PIRSF037778">
    <property type="entry name" value="UCP037778_transp_RibU"/>
    <property type="match status" value="1"/>
</dbReference>
<gene>
    <name evidence="10" type="ORF">SAMN05216216_104120</name>
</gene>
<dbReference type="Gene3D" id="1.10.1760.20">
    <property type="match status" value="1"/>
</dbReference>
<sequence length="183" mass="20325">MDRNRLRKLIIISILSAISFVLLLVQFPIPFIPPYLTVDLSDIPAFIGFMMYGGAVGSLIIILKILIYGLLAASEPIGPLANLIASFSLLLPVFFIYMRKRTTKSLIIGFISGTVTLTIMLSLLNYFVLLPLYGMIVDQTDIIENLRIIVTAGIIPFNIIKGIIVGLVAFVIYKKLLPKLKRL</sequence>
<dbReference type="PANTHER" id="PTHR38438">
    <property type="entry name" value="RIBOFLAVIN TRANSPORTER RIBU"/>
    <property type="match status" value="1"/>
</dbReference>
<feature type="transmembrane region" description="Helical" evidence="9">
    <location>
        <begin position="6"/>
        <end position="25"/>
    </location>
</feature>
<dbReference type="STRING" id="576118.SAMN05216216_104120"/>
<dbReference type="InterPro" id="IPR025720">
    <property type="entry name" value="RibU"/>
</dbReference>
<dbReference type="Proteomes" id="UP000199008">
    <property type="component" value="Unassembled WGS sequence"/>
</dbReference>
<evidence type="ECO:0000256" key="4">
    <source>
        <dbReference type="ARBA" id="ARBA00022475"/>
    </source>
</evidence>
<evidence type="ECO:0000256" key="7">
    <source>
        <dbReference type="ARBA" id="ARBA00023136"/>
    </source>
</evidence>
<evidence type="ECO:0000313" key="10">
    <source>
        <dbReference type="EMBL" id="SDK52852.1"/>
    </source>
</evidence>
<feature type="transmembrane region" description="Helical" evidence="9">
    <location>
        <begin position="46"/>
        <end position="71"/>
    </location>
</feature>
<evidence type="ECO:0000256" key="2">
    <source>
        <dbReference type="ARBA" id="ARBA00005540"/>
    </source>
</evidence>
<dbReference type="InterPro" id="IPR024529">
    <property type="entry name" value="ECF_trnsprt_substrate-spec"/>
</dbReference>
<protein>
    <recommendedName>
        <fullName evidence="8">Riboflavin transporter</fullName>
    </recommendedName>
</protein>
<reference evidence="11" key="1">
    <citation type="submission" date="2016-10" db="EMBL/GenBank/DDBJ databases">
        <authorList>
            <person name="Varghese N."/>
            <person name="Submissions S."/>
        </authorList>
    </citation>
    <scope>NUCLEOTIDE SEQUENCE [LARGE SCALE GENOMIC DNA]</scope>
    <source>
        <strain evidence="11">CGMCC 1.8895</strain>
    </source>
</reference>
<dbReference type="GO" id="GO:0005886">
    <property type="term" value="C:plasma membrane"/>
    <property type="evidence" value="ECO:0007669"/>
    <property type="project" value="UniProtKB-SubCell"/>
</dbReference>
<keyword evidence="6 9" id="KW-1133">Transmembrane helix</keyword>
<dbReference type="AlphaFoldDB" id="A0A1G9CMJ5"/>
<evidence type="ECO:0000256" key="3">
    <source>
        <dbReference type="ARBA" id="ARBA00022448"/>
    </source>
</evidence>
<feature type="transmembrane region" description="Helical" evidence="9">
    <location>
        <begin position="105"/>
        <end position="128"/>
    </location>
</feature>
<dbReference type="Pfam" id="PF12822">
    <property type="entry name" value="ECF_trnsprt"/>
    <property type="match status" value="1"/>
</dbReference>
<feature type="transmembrane region" description="Helical" evidence="9">
    <location>
        <begin position="77"/>
        <end position="98"/>
    </location>
</feature>
<comment type="subcellular location">
    <subcellularLocation>
        <location evidence="1">Cell membrane</location>
        <topology evidence="1">Multi-pass membrane protein</topology>
    </subcellularLocation>
</comment>
<dbReference type="EMBL" id="FNFY01000004">
    <property type="protein sequence ID" value="SDK52852.1"/>
    <property type="molecule type" value="Genomic_DNA"/>
</dbReference>
<keyword evidence="7 8" id="KW-0472">Membrane</keyword>
<evidence type="ECO:0000256" key="8">
    <source>
        <dbReference type="PIRNR" id="PIRNR037778"/>
    </source>
</evidence>
<dbReference type="PANTHER" id="PTHR38438:SF1">
    <property type="entry name" value="RIBOFLAVIN TRANSPORTER RIBU"/>
    <property type="match status" value="1"/>
</dbReference>
<organism evidence="10 11">
    <name type="scientific">Lacicoccus qingdaonensis</name>
    <dbReference type="NCBI Taxonomy" id="576118"/>
    <lineage>
        <taxon>Bacteria</taxon>
        <taxon>Bacillati</taxon>
        <taxon>Bacillota</taxon>
        <taxon>Bacilli</taxon>
        <taxon>Bacillales</taxon>
        <taxon>Salinicoccaceae</taxon>
        <taxon>Lacicoccus</taxon>
    </lineage>
</organism>
<feature type="transmembrane region" description="Helical" evidence="9">
    <location>
        <begin position="148"/>
        <end position="173"/>
    </location>
</feature>
<keyword evidence="4 8" id="KW-1003">Cell membrane</keyword>
<proteinExistence type="inferred from homology"/>
<dbReference type="GO" id="GO:0032217">
    <property type="term" value="F:riboflavin transmembrane transporter activity"/>
    <property type="evidence" value="ECO:0007669"/>
    <property type="project" value="UniProtKB-UniRule"/>
</dbReference>